<protein>
    <submittedName>
        <fullName evidence="1">Uncharacterized protein</fullName>
    </submittedName>
</protein>
<reference evidence="1" key="1">
    <citation type="submission" date="2020-04" db="EMBL/GenBank/DDBJ databases">
        <authorList>
            <person name="Chiriac C."/>
            <person name="Salcher M."/>
            <person name="Ghai R."/>
            <person name="Kavagutti S V."/>
        </authorList>
    </citation>
    <scope>NUCLEOTIDE SEQUENCE</scope>
</reference>
<proteinExistence type="predicted"/>
<accession>A0A6J5LTU5</accession>
<gene>
    <name evidence="1" type="ORF">UFOVP328_187</name>
</gene>
<dbReference type="EMBL" id="LR796341">
    <property type="protein sequence ID" value="CAB4137994.1"/>
    <property type="molecule type" value="Genomic_DNA"/>
</dbReference>
<sequence length="74" mass="8743">MQFWAQVLARLITAVMSIMDATNLRNRMYELKDEHEIMWTALDDIARMYPDSAGGQYAKKTLKKIPNRYTHENH</sequence>
<evidence type="ECO:0000313" key="1">
    <source>
        <dbReference type="EMBL" id="CAB4137994.1"/>
    </source>
</evidence>
<organism evidence="1">
    <name type="scientific">uncultured Caudovirales phage</name>
    <dbReference type="NCBI Taxonomy" id="2100421"/>
    <lineage>
        <taxon>Viruses</taxon>
        <taxon>Duplodnaviria</taxon>
        <taxon>Heunggongvirae</taxon>
        <taxon>Uroviricota</taxon>
        <taxon>Caudoviricetes</taxon>
        <taxon>Peduoviridae</taxon>
        <taxon>Maltschvirus</taxon>
        <taxon>Maltschvirus maltsch</taxon>
    </lineage>
</organism>
<name>A0A6J5LTU5_9CAUD</name>